<dbReference type="PANTHER" id="PTHR44329">
    <property type="entry name" value="SERINE/THREONINE-PROTEIN KINASE TNNI3K-RELATED"/>
    <property type="match status" value="1"/>
</dbReference>
<sequence length="944" mass="99061">MDSLQIMSFEDASAFAEQTVHKLGQLSPSKGGVGHKQEAYLEGARVVSSANSKVVAPSSLSGSKHTPPSTRLSNPRPAEAAGANKVHAESLAHQRGKPDWAALEGVQALVDTLYEGSGKSPLHLQRFQARASRPLEGAGSETTPDLSTSNATSHDRQISGGSAPRSDTRHTPRQSSVASRESLMASEDLCLAPPPSCAATEASTRPRPRACPGSSVRAACAEESGGEDSILPRADSASALHSLVSTGQAAASPRAVSHFTFALSPGKGPQPSLDRLPSFLVYPEAHTTSDVSEAAAPSVQENVARASRVVSPPQTLSSCRLVYDAASARPHTSRPARGLGTSPQTPEESPLRLPDSGRRLPVSSQACDGPVKMGNPDGTSETTDQANCVNCVTGRGPGGVTSTPQTAQGQFVSPAPPPSPEQVERFPLDAEVTPKYPQLGLVSGPHPGMIGSGWQQRRRVSRKKEGSQKPATRGMSQARATTPIQMVDKSGNDDSDQKGARDVPSHGPASSHDAAALPSTLGVSCPFEVPLAEVFMQGVIGKGATSSVYRAEWRGSPVACKIVSLPVGGSAASRAPQIRQVIQDFRQELGVMSRLKHRNLVGLKGAGTRNPPLFMLTELCAGGSLFDLLHKGVKKVNPAEEATAEEGTPSSTGTQPASSLQDPKDEPYRAAVASMLECLTSQASPGANEHAAPSEDAGGGFWAFLGRLAPFAAKKETSPAQRPFRAPGASTAPSSHGTEDILFSRGSAVPLSWKLRAQIALDLAEGCRYLHSVNLVHRDIKSLNVLLTEANVDGVNADEKPLAKLADFGCTVLTPGGLGAVGGTTGGPSVPAAGWAGTVLWMAPEVLAKQGCTDKSDVYSFAIVLYELLSNRIPFQELQGTPAYERLPELIPCGLRPNISSNALPRDLPQGLRNLMESCWRKDPANRPPFTHIVKALEIIIEEL</sequence>
<dbReference type="GO" id="GO:0005524">
    <property type="term" value="F:ATP binding"/>
    <property type="evidence" value="ECO:0007669"/>
    <property type="project" value="UniProtKB-UniRule"/>
</dbReference>
<dbReference type="InterPro" id="IPR001245">
    <property type="entry name" value="Ser-Thr/Tyr_kinase_cat_dom"/>
</dbReference>
<dbReference type="VEuPathDB" id="ToxoDB:NCLIV_051080"/>
<protein>
    <submittedName>
        <fullName evidence="7">Putative Tyrosine kinase-like (TKL) protein</fullName>
    </submittedName>
    <submittedName>
        <fullName evidence="8">Tyrosine kinase-like (TKL) protein, putative</fullName>
    </submittedName>
</protein>
<feature type="compositionally biased region" description="Polar residues" evidence="5">
    <location>
        <begin position="648"/>
        <end position="661"/>
    </location>
</feature>
<dbReference type="EMBL" id="FR823391">
    <property type="protein sequence ID" value="CBZ54681.1"/>
    <property type="molecule type" value="Genomic_DNA"/>
</dbReference>
<dbReference type="PROSITE" id="PS00107">
    <property type="entry name" value="PROTEIN_KINASE_ATP"/>
    <property type="match status" value="1"/>
</dbReference>
<evidence type="ECO:0000313" key="7">
    <source>
        <dbReference type="EMBL" id="CBZ54681.1"/>
    </source>
</evidence>
<evidence type="ECO:0000256" key="3">
    <source>
        <dbReference type="ARBA" id="ARBA00022840"/>
    </source>
</evidence>
<feature type="compositionally biased region" description="Polar residues" evidence="5">
    <location>
        <begin position="140"/>
        <end position="152"/>
    </location>
</feature>
<feature type="compositionally biased region" description="Polar residues" evidence="5">
    <location>
        <begin position="474"/>
        <end position="484"/>
    </location>
</feature>
<dbReference type="eggNOG" id="KOG0192">
    <property type="taxonomic scope" value="Eukaryota"/>
</dbReference>
<dbReference type="SMART" id="SM00220">
    <property type="entry name" value="S_TKc"/>
    <property type="match status" value="1"/>
</dbReference>
<feature type="region of interest" description="Disordered" evidence="5">
    <location>
        <begin position="327"/>
        <end position="383"/>
    </location>
</feature>
<dbReference type="InterPro" id="IPR011009">
    <property type="entry name" value="Kinase-like_dom_sf"/>
</dbReference>
<feature type="binding site" evidence="4">
    <location>
        <position position="561"/>
    </location>
    <ligand>
        <name>ATP</name>
        <dbReference type="ChEBI" id="CHEBI:30616"/>
    </ligand>
</feature>
<keyword evidence="7" id="KW-0418">Kinase</keyword>
<reference evidence="7" key="2">
    <citation type="submission" date="2011-03" db="EMBL/GenBank/DDBJ databases">
        <title>Comparative genomics and transcriptomics of Neospora caninum and Toxoplasma gondii.</title>
        <authorList>
            <person name="Reid A.J."/>
            <person name="Sohal A."/>
            <person name="Harris D."/>
            <person name="Quail M."/>
            <person name="Sanders M."/>
            <person name="Berriman M."/>
            <person name="Wastling J.M."/>
            <person name="Pain A."/>
        </authorList>
    </citation>
    <scope>NUCLEOTIDE SEQUENCE</scope>
    <source>
        <strain evidence="7">Liverpool</strain>
    </source>
</reference>
<feature type="region of interest" description="Disordered" evidence="5">
    <location>
        <begin position="638"/>
        <end position="665"/>
    </location>
</feature>
<evidence type="ECO:0000256" key="4">
    <source>
        <dbReference type="PROSITE-ProRule" id="PRU10141"/>
    </source>
</evidence>
<dbReference type="EMBL" id="LN714485">
    <property type="protein sequence ID" value="CEL69397.1"/>
    <property type="molecule type" value="Genomic_DNA"/>
</dbReference>
<dbReference type="GO" id="GO:0004674">
    <property type="term" value="F:protein serine/threonine kinase activity"/>
    <property type="evidence" value="ECO:0007669"/>
    <property type="project" value="UniProtKB-KW"/>
</dbReference>
<feature type="region of interest" description="Disordered" evidence="5">
    <location>
        <begin position="399"/>
        <end position="423"/>
    </location>
</feature>
<evidence type="ECO:0000256" key="1">
    <source>
        <dbReference type="ARBA" id="ARBA00022527"/>
    </source>
</evidence>
<dbReference type="PROSITE" id="PS00108">
    <property type="entry name" value="PROTEIN_KINASE_ST"/>
    <property type="match status" value="1"/>
</dbReference>
<dbReference type="PROSITE" id="PS50011">
    <property type="entry name" value="PROTEIN_KINASE_DOM"/>
    <property type="match status" value="1"/>
</dbReference>
<reference evidence="7" key="1">
    <citation type="submission" date="2011-02" db="EMBL/GenBank/DDBJ databases">
        <authorList>
            <person name="Aslett M."/>
        </authorList>
    </citation>
    <scope>NUCLEOTIDE SEQUENCE</scope>
    <source>
        <strain evidence="7">Liverpool</strain>
    </source>
</reference>
<dbReference type="GeneID" id="13446386"/>
<feature type="domain" description="Protein kinase" evidence="6">
    <location>
        <begin position="534"/>
        <end position="940"/>
    </location>
</feature>
<accession>F0VKT0</accession>
<dbReference type="OrthoDB" id="330549at2759"/>
<evidence type="ECO:0000259" key="6">
    <source>
        <dbReference type="PROSITE" id="PS50011"/>
    </source>
</evidence>
<reference evidence="8" key="4">
    <citation type="journal article" date="2015" name="PLoS ONE">
        <title>Comprehensive Evaluation of Toxoplasma gondii VEG and Neospora caninum LIV Genomes with Tachyzoite Stage Transcriptome and Proteome Defines Novel Transcript Features.</title>
        <authorList>
            <person name="Ramaprasad A."/>
            <person name="Mourier T."/>
            <person name="Naeem R."/>
            <person name="Malas T.B."/>
            <person name="Moussa E."/>
            <person name="Panigrahi A."/>
            <person name="Vermont S.J."/>
            <person name="Otto T.D."/>
            <person name="Wastling J."/>
            <person name="Pain A."/>
        </authorList>
    </citation>
    <scope>NUCLEOTIDE SEQUENCE</scope>
    <source>
        <strain evidence="8">Liverpool</strain>
    </source>
</reference>
<evidence type="ECO:0000256" key="5">
    <source>
        <dbReference type="SAM" id="MobiDB-lite"/>
    </source>
</evidence>
<organism evidence="7 9">
    <name type="scientific">Neospora caninum (strain Liverpool)</name>
    <dbReference type="NCBI Taxonomy" id="572307"/>
    <lineage>
        <taxon>Eukaryota</taxon>
        <taxon>Sar</taxon>
        <taxon>Alveolata</taxon>
        <taxon>Apicomplexa</taxon>
        <taxon>Conoidasida</taxon>
        <taxon>Coccidia</taxon>
        <taxon>Eucoccidiorida</taxon>
        <taxon>Eimeriorina</taxon>
        <taxon>Sarcocystidae</taxon>
        <taxon>Neospora</taxon>
    </lineage>
</organism>
<dbReference type="InParanoid" id="F0VKT0"/>
<dbReference type="InterPro" id="IPR008271">
    <property type="entry name" value="Ser/Thr_kinase_AS"/>
</dbReference>
<dbReference type="Pfam" id="PF07714">
    <property type="entry name" value="PK_Tyr_Ser-Thr"/>
    <property type="match status" value="1"/>
</dbReference>
<dbReference type="Proteomes" id="UP000007494">
    <property type="component" value="Chromosome X"/>
</dbReference>
<feature type="region of interest" description="Disordered" evidence="5">
    <location>
        <begin position="55"/>
        <end position="93"/>
    </location>
</feature>
<dbReference type="Gene3D" id="1.10.510.10">
    <property type="entry name" value="Transferase(Phosphotransferase) domain 1"/>
    <property type="match status" value="1"/>
</dbReference>
<keyword evidence="2 4" id="KW-0547">Nucleotide-binding</keyword>
<dbReference type="OMA" id="PFTHIVK"/>
<keyword evidence="3 4" id="KW-0067">ATP-binding</keyword>
<feature type="compositionally biased region" description="Polar residues" evidence="5">
    <location>
        <begin position="400"/>
        <end position="411"/>
    </location>
</feature>
<dbReference type="RefSeq" id="XP_003884711.1">
    <property type="nucleotide sequence ID" value="XM_003884662.1"/>
</dbReference>
<feature type="region of interest" description="Disordered" evidence="5">
    <location>
        <begin position="437"/>
        <end position="515"/>
    </location>
</feature>
<name>F0VKT0_NEOCL</name>
<feature type="compositionally biased region" description="Basic and acidic residues" evidence="5">
    <location>
        <begin position="490"/>
        <end position="504"/>
    </location>
</feature>
<gene>
    <name evidence="8" type="ORF">BN1204_051080</name>
    <name evidence="7" type="ORF">NCLIV_051080</name>
</gene>
<keyword evidence="9" id="KW-1185">Reference proteome</keyword>
<dbReference type="InterPro" id="IPR051681">
    <property type="entry name" value="Ser/Thr_Kinases-Pseudokinases"/>
</dbReference>
<dbReference type="Gene3D" id="3.30.200.20">
    <property type="entry name" value="Phosphorylase Kinase, domain 1"/>
    <property type="match status" value="1"/>
</dbReference>
<reference evidence="9" key="3">
    <citation type="journal article" date="2012" name="PLoS Pathog.">
        <title>Comparative genomics of the apicomplexan parasites Toxoplasma gondii and Neospora caninum: Coccidia differing in host range and transmission strategy.</title>
        <authorList>
            <person name="Reid A.J."/>
            <person name="Vermont S.J."/>
            <person name="Cotton J.A."/>
            <person name="Harris D."/>
            <person name="Hill-Cawthorne G.A."/>
            <person name="Konen-Waisman S."/>
            <person name="Latham S.M."/>
            <person name="Mourier T."/>
            <person name="Norton R."/>
            <person name="Quail M.A."/>
            <person name="Sanders M."/>
            <person name="Shanmugam D."/>
            <person name="Sohal A."/>
            <person name="Wasmuth J.D."/>
            <person name="Brunk B."/>
            <person name="Grigg M.E."/>
            <person name="Howard J.C."/>
            <person name="Parkinson J."/>
            <person name="Roos D.S."/>
            <person name="Trees A.J."/>
            <person name="Berriman M."/>
            <person name="Pain A."/>
            <person name="Wastling J.M."/>
        </authorList>
    </citation>
    <scope>NUCLEOTIDE SEQUENCE [LARGE SCALE GENOMIC DNA]</scope>
    <source>
        <strain evidence="9">Liverpool</strain>
    </source>
</reference>
<evidence type="ECO:0000256" key="2">
    <source>
        <dbReference type="ARBA" id="ARBA00022741"/>
    </source>
</evidence>
<evidence type="ECO:0000313" key="8">
    <source>
        <dbReference type="EMBL" id="CEL69397.1"/>
    </source>
</evidence>
<dbReference type="SUPFAM" id="SSF56112">
    <property type="entry name" value="Protein kinase-like (PK-like)"/>
    <property type="match status" value="1"/>
</dbReference>
<proteinExistence type="predicted"/>
<dbReference type="InterPro" id="IPR000719">
    <property type="entry name" value="Prot_kinase_dom"/>
</dbReference>
<feature type="compositionally biased region" description="Polar residues" evidence="5">
    <location>
        <begin position="55"/>
        <end position="73"/>
    </location>
</feature>
<dbReference type="InterPro" id="IPR017441">
    <property type="entry name" value="Protein_kinase_ATP_BS"/>
</dbReference>
<feature type="region of interest" description="Disordered" evidence="5">
    <location>
        <begin position="716"/>
        <end position="739"/>
    </location>
</feature>
<keyword evidence="7" id="KW-0808">Transferase</keyword>
<evidence type="ECO:0000313" key="9">
    <source>
        <dbReference type="Proteomes" id="UP000007494"/>
    </source>
</evidence>
<keyword evidence="1" id="KW-0723">Serine/threonine-protein kinase</keyword>
<feature type="region of interest" description="Disordered" evidence="5">
    <location>
        <begin position="133"/>
        <end position="214"/>
    </location>
</feature>
<dbReference type="AlphaFoldDB" id="F0VKT0"/>